<protein>
    <submittedName>
        <fullName evidence="2">Uncharacterized protein</fullName>
    </submittedName>
</protein>
<accession>A0A7C8MZ94</accession>
<dbReference type="EMBL" id="WUBL01000003">
    <property type="protein sequence ID" value="KAF2973111.1"/>
    <property type="molecule type" value="Genomic_DNA"/>
</dbReference>
<dbReference type="Proteomes" id="UP000481858">
    <property type="component" value="Unassembled WGS sequence"/>
</dbReference>
<evidence type="ECO:0000313" key="3">
    <source>
        <dbReference type="Proteomes" id="UP000481858"/>
    </source>
</evidence>
<gene>
    <name evidence="2" type="ORF">GQX73_g480</name>
</gene>
<dbReference type="OrthoDB" id="4779319at2759"/>
<feature type="region of interest" description="Disordered" evidence="1">
    <location>
        <begin position="164"/>
        <end position="196"/>
    </location>
</feature>
<dbReference type="AlphaFoldDB" id="A0A7C8MZ94"/>
<proteinExistence type="predicted"/>
<organism evidence="2 3">
    <name type="scientific">Xylaria multiplex</name>
    <dbReference type="NCBI Taxonomy" id="323545"/>
    <lineage>
        <taxon>Eukaryota</taxon>
        <taxon>Fungi</taxon>
        <taxon>Dikarya</taxon>
        <taxon>Ascomycota</taxon>
        <taxon>Pezizomycotina</taxon>
        <taxon>Sordariomycetes</taxon>
        <taxon>Xylariomycetidae</taxon>
        <taxon>Xylariales</taxon>
        <taxon>Xylariaceae</taxon>
        <taxon>Xylaria</taxon>
    </lineage>
</organism>
<evidence type="ECO:0000313" key="2">
    <source>
        <dbReference type="EMBL" id="KAF2973111.1"/>
    </source>
</evidence>
<comment type="caution">
    <text evidence="2">The sequence shown here is derived from an EMBL/GenBank/DDBJ whole genome shotgun (WGS) entry which is preliminary data.</text>
</comment>
<keyword evidence="3" id="KW-1185">Reference proteome</keyword>
<reference evidence="2 3" key="1">
    <citation type="submission" date="2019-12" db="EMBL/GenBank/DDBJ databases">
        <title>Draft genome sequence of the ascomycete Xylaria multiplex DSM 110363.</title>
        <authorList>
            <person name="Buettner E."/>
            <person name="Kellner H."/>
        </authorList>
    </citation>
    <scope>NUCLEOTIDE SEQUENCE [LARGE SCALE GENOMIC DNA]</scope>
    <source>
        <strain evidence="2 3">DSM 110363</strain>
    </source>
</reference>
<evidence type="ECO:0000256" key="1">
    <source>
        <dbReference type="SAM" id="MobiDB-lite"/>
    </source>
</evidence>
<name>A0A7C8MZ94_9PEZI</name>
<sequence length="367" mass="39595">MPSFACSGWRPSSNALMKPTIDSVPLRTCSSFRIRAFKYIRHKLAASKNVANQENRGNQEYRLRFLTGSPPPPLGQALGPDERVRTNILYDDYGFDDMLSSDEEDHDVCVTPATELSLDPFYYLRPSGFNVNKSHNQHTHHQQAAESIACFTASSTRSWASDISSASEAPMPYPTVSFDSRRTSSTSDHNSEYSISSVSNTSLASEAVSFSDSTSTFLSSPPSSGVSSSVGASIIEGVVNITALTEDSPIGRTCAIGESFLELSPKGAAIGGSPEHEGDMFFVARDSDSWSIISIAQSSEGIQNLNDAAAVSRPPDPGAITEKLGTWLDTAANPPINSISSISHIPLRVHPRFAAVYGNDPNWAFWT</sequence>
<dbReference type="InParanoid" id="A0A7C8MZ94"/>